<dbReference type="AlphaFoldDB" id="A0A0B2VLG9"/>
<feature type="non-terminal residue" evidence="1">
    <location>
        <position position="140"/>
    </location>
</feature>
<dbReference type="STRING" id="6265.A0A0B2VLG9"/>
<proteinExistence type="predicted"/>
<accession>A0A0B2VLG9</accession>
<comment type="caution">
    <text evidence="1">The sequence shown here is derived from an EMBL/GenBank/DDBJ whole genome shotgun (WGS) entry which is preliminary data.</text>
</comment>
<dbReference type="PANTHER" id="PTHR47027">
    <property type="entry name" value="REVERSE TRANSCRIPTASE DOMAIN-CONTAINING PROTEIN"/>
    <property type="match status" value="1"/>
</dbReference>
<evidence type="ECO:0000313" key="1">
    <source>
        <dbReference type="EMBL" id="KHN82224.1"/>
    </source>
</evidence>
<sequence length="140" mass="17066">MTYGSETWSLVKSENERLAVAERAMERRMLRISLRDHITNDKIRNETKVADVNEECWRNKLRWAGHVARIRDNRWTKKIYQWYPRDIKRPPGRPPMRWVDEIRKVEGPLWQRLDANRERWKRKVGQLHQSRQYVADSGTR</sequence>
<dbReference type="OMA" id="IFHRISK"/>
<dbReference type="Proteomes" id="UP000031036">
    <property type="component" value="Unassembled WGS sequence"/>
</dbReference>
<keyword evidence="2" id="KW-1185">Reference proteome</keyword>
<name>A0A0B2VLG9_TOXCA</name>
<organism evidence="1 2">
    <name type="scientific">Toxocara canis</name>
    <name type="common">Canine roundworm</name>
    <dbReference type="NCBI Taxonomy" id="6265"/>
    <lineage>
        <taxon>Eukaryota</taxon>
        <taxon>Metazoa</taxon>
        <taxon>Ecdysozoa</taxon>
        <taxon>Nematoda</taxon>
        <taxon>Chromadorea</taxon>
        <taxon>Rhabditida</taxon>
        <taxon>Spirurina</taxon>
        <taxon>Ascaridomorpha</taxon>
        <taxon>Ascaridoidea</taxon>
        <taxon>Toxocaridae</taxon>
        <taxon>Toxocara</taxon>
    </lineage>
</organism>
<gene>
    <name evidence="1" type="primary">F52C9.6</name>
    <name evidence="1" type="ORF">Tcan_00945</name>
</gene>
<reference evidence="1 2" key="1">
    <citation type="submission" date="2014-11" db="EMBL/GenBank/DDBJ databases">
        <title>Genetic blueprint of the zoonotic pathogen Toxocara canis.</title>
        <authorList>
            <person name="Zhu X.-Q."/>
            <person name="Korhonen P.K."/>
            <person name="Cai H."/>
            <person name="Young N.D."/>
            <person name="Nejsum P."/>
            <person name="von Samson-Himmelstjerna G."/>
            <person name="Boag P.R."/>
            <person name="Tan P."/>
            <person name="Li Q."/>
            <person name="Min J."/>
            <person name="Yang Y."/>
            <person name="Wang X."/>
            <person name="Fang X."/>
            <person name="Hall R.S."/>
            <person name="Hofmann A."/>
            <person name="Sternberg P.W."/>
            <person name="Jex A.R."/>
            <person name="Gasser R.B."/>
        </authorList>
    </citation>
    <scope>NUCLEOTIDE SEQUENCE [LARGE SCALE GENOMIC DNA]</scope>
    <source>
        <strain evidence="1">PN_DK_2014</strain>
    </source>
</reference>
<dbReference type="EMBL" id="JPKZ01001394">
    <property type="protein sequence ID" value="KHN82224.1"/>
    <property type="molecule type" value="Genomic_DNA"/>
</dbReference>
<protein>
    <submittedName>
        <fullName evidence="1">Uncharacterized transposon-derived protein F52C9.6</fullName>
    </submittedName>
</protein>
<dbReference type="PANTHER" id="PTHR47027:SF20">
    <property type="entry name" value="REVERSE TRANSCRIPTASE-LIKE PROTEIN WITH RNA-DIRECTED DNA POLYMERASE DOMAIN"/>
    <property type="match status" value="1"/>
</dbReference>
<evidence type="ECO:0000313" key="2">
    <source>
        <dbReference type="Proteomes" id="UP000031036"/>
    </source>
</evidence>
<dbReference type="OrthoDB" id="5841902at2759"/>